<dbReference type="NCBIfam" id="TIGR01440">
    <property type="entry name" value="TIGR01440 family protein"/>
    <property type="match status" value="1"/>
</dbReference>
<dbReference type="Proteomes" id="UP000824250">
    <property type="component" value="Unassembled WGS sequence"/>
</dbReference>
<comment type="caution">
    <text evidence="2">The sequence shown here is derived from an EMBL/GenBank/DDBJ whole genome shotgun (WGS) entry which is preliminary data.</text>
</comment>
<reference evidence="2" key="2">
    <citation type="journal article" date="2021" name="PeerJ">
        <title>Extensive microbial diversity within the chicken gut microbiome revealed by metagenomics and culture.</title>
        <authorList>
            <person name="Gilroy R."/>
            <person name="Ravi A."/>
            <person name="Getino M."/>
            <person name="Pursley I."/>
            <person name="Horton D.L."/>
            <person name="Alikhan N.F."/>
            <person name="Baker D."/>
            <person name="Gharbi K."/>
            <person name="Hall N."/>
            <person name="Watson M."/>
            <person name="Adriaenssens E.M."/>
            <person name="Foster-Nyarko E."/>
            <person name="Jarju S."/>
            <person name="Secka A."/>
            <person name="Antonio M."/>
            <person name="Oren A."/>
            <person name="Chaudhuri R.R."/>
            <person name="La Ragione R."/>
            <person name="Hildebrand F."/>
            <person name="Pallen M.J."/>
        </authorList>
    </citation>
    <scope>NUCLEOTIDE SEQUENCE</scope>
    <source>
        <strain evidence="2">CHK180-2868</strain>
    </source>
</reference>
<protein>
    <recommendedName>
        <fullName evidence="1">UPF0340 protein IAB28_05725</fullName>
    </recommendedName>
</protein>
<dbReference type="EMBL" id="DVGC01000030">
    <property type="protein sequence ID" value="HIR05448.1"/>
    <property type="molecule type" value="Genomic_DNA"/>
</dbReference>
<evidence type="ECO:0000313" key="3">
    <source>
        <dbReference type="Proteomes" id="UP000824250"/>
    </source>
</evidence>
<dbReference type="PIRSF" id="PIRSF007510">
    <property type="entry name" value="UCP007510"/>
    <property type="match status" value="1"/>
</dbReference>
<dbReference type="HAMAP" id="MF_00800">
    <property type="entry name" value="UPF0340"/>
    <property type="match status" value="1"/>
</dbReference>
<dbReference type="AlphaFoldDB" id="A0A9D1A469"/>
<dbReference type="InterPro" id="IPR006340">
    <property type="entry name" value="DUF436"/>
</dbReference>
<evidence type="ECO:0000313" key="2">
    <source>
        <dbReference type="EMBL" id="HIR05448.1"/>
    </source>
</evidence>
<sequence>MSATDIAPSVDVNLEQIRQQAAQAARELIEAAGMKPGQILVVGCSSSEIAAHAIGCYSSAEVGQVVFDALNAVAKEHGLYLAAQCCEHLNRALIIEEEAARVYGLELVNVVPQLKAGGSFATAAWHTMDHPCAAERIQAHAGMDIGDTLIGMHLRPVAVPVRTSVREIGSAHVVCARTRLKYIGGERAAYRHDV</sequence>
<proteinExistence type="inferred from homology"/>
<dbReference type="Pfam" id="PF04260">
    <property type="entry name" value="DUF436"/>
    <property type="match status" value="1"/>
</dbReference>
<accession>A0A9D1A469</accession>
<gene>
    <name evidence="2" type="ORF">IAB28_05725</name>
</gene>
<dbReference type="SUPFAM" id="SSF110710">
    <property type="entry name" value="TTHA0583/YokD-like"/>
    <property type="match status" value="1"/>
</dbReference>
<dbReference type="Gene3D" id="3.40.50.10360">
    <property type="entry name" value="Hypothetical protein TT1679"/>
    <property type="match status" value="1"/>
</dbReference>
<dbReference type="InterPro" id="IPR028345">
    <property type="entry name" value="Antibiotic_NAT-like"/>
</dbReference>
<name>A0A9D1A469_9FIRM</name>
<reference evidence="2" key="1">
    <citation type="submission" date="2020-10" db="EMBL/GenBank/DDBJ databases">
        <authorList>
            <person name="Gilroy R."/>
        </authorList>
    </citation>
    <scope>NUCLEOTIDE SEQUENCE</scope>
    <source>
        <strain evidence="2">CHK180-2868</strain>
    </source>
</reference>
<comment type="similarity">
    <text evidence="1">Belongs to the UPF0340 family.</text>
</comment>
<evidence type="ECO:0000256" key="1">
    <source>
        <dbReference type="HAMAP-Rule" id="MF_00800"/>
    </source>
</evidence>
<organism evidence="2 3">
    <name type="scientific">Candidatus Copromonas faecavium</name>
    <name type="common">nom. illeg.</name>
    <dbReference type="NCBI Taxonomy" id="2840740"/>
    <lineage>
        <taxon>Bacteria</taxon>
        <taxon>Bacillati</taxon>
        <taxon>Bacillota</taxon>
        <taxon>Clostridia</taxon>
        <taxon>Lachnospirales</taxon>
        <taxon>Lachnospiraceae</taxon>
        <taxon>Candidatus Copromonas (nom. illeg.)</taxon>
    </lineage>
</organism>